<dbReference type="AlphaFoldDB" id="A0AAV5WTL7"/>
<evidence type="ECO:0008006" key="4">
    <source>
        <dbReference type="Google" id="ProtNLM"/>
    </source>
</evidence>
<evidence type="ECO:0000313" key="3">
    <source>
        <dbReference type="Proteomes" id="UP001432322"/>
    </source>
</evidence>
<dbReference type="Gene3D" id="1.10.225.10">
    <property type="entry name" value="Saposin-like"/>
    <property type="match status" value="1"/>
</dbReference>
<evidence type="ECO:0000313" key="2">
    <source>
        <dbReference type="EMBL" id="GMT35611.1"/>
    </source>
</evidence>
<gene>
    <name evidence="2" type="ORF">PFISCL1PPCAC_26908</name>
</gene>
<feature type="chain" id="PRO_5043675018" description="Saposin B-type domain-containing protein" evidence="1">
    <location>
        <begin position="18"/>
        <end position="241"/>
    </location>
</feature>
<dbReference type="Proteomes" id="UP001432322">
    <property type="component" value="Unassembled WGS sequence"/>
</dbReference>
<sequence length="241" mass="27456">QLLFLFSFLTLFTPVLSSDHIRSTGCEKCVTVIYGYKVNTHSIESIRRARSQLMGRCRRNDIAKYRCLSLMKDPHNIRLIQASFTDPDSNPHLACMKIGMCEEKDWDIFQSRDHIQNSAKDSNVLLENGLADPPTTDLLPGVEEIDNHSDSEELVKDTIVKSLSENAVENDQETAIEWPLDKKEELKSNTEVETTTRFGREIITRDRSDFSRPLAAFVIKSHNIYTLPVPCLIVLVVTLLF</sequence>
<feature type="non-terminal residue" evidence="2">
    <location>
        <position position="1"/>
    </location>
</feature>
<protein>
    <recommendedName>
        <fullName evidence="4">Saposin B-type domain-containing protein</fullName>
    </recommendedName>
</protein>
<feature type="signal peptide" evidence="1">
    <location>
        <begin position="1"/>
        <end position="17"/>
    </location>
</feature>
<keyword evidence="1" id="KW-0732">Signal</keyword>
<accession>A0AAV5WTL7</accession>
<reference evidence="2" key="1">
    <citation type="submission" date="2023-10" db="EMBL/GenBank/DDBJ databases">
        <title>Genome assembly of Pristionchus species.</title>
        <authorList>
            <person name="Yoshida K."/>
            <person name="Sommer R.J."/>
        </authorList>
    </citation>
    <scope>NUCLEOTIDE SEQUENCE</scope>
    <source>
        <strain evidence="2">RS5133</strain>
    </source>
</reference>
<comment type="caution">
    <text evidence="2">The sequence shown here is derived from an EMBL/GenBank/DDBJ whole genome shotgun (WGS) entry which is preliminary data.</text>
</comment>
<name>A0AAV5WTL7_9BILA</name>
<evidence type="ECO:0000256" key="1">
    <source>
        <dbReference type="SAM" id="SignalP"/>
    </source>
</evidence>
<dbReference type="EMBL" id="BTSY01000007">
    <property type="protein sequence ID" value="GMT35611.1"/>
    <property type="molecule type" value="Genomic_DNA"/>
</dbReference>
<keyword evidence="3" id="KW-1185">Reference proteome</keyword>
<organism evidence="2 3">
    <name type="scientific">Pristionchus fissidentatus</name>
    <dbReference type="NCBI Taxonomy" id="1538716"/>
    <lineage>
        <taxon>Eukaryota</taxon>
        <taxon>Metazoa</taxon>
        <taxon>Ecdysozoa</taxon>
        <taxon>Nematoda</taxon>
        <taxon>Chromadorea</taxon>
        <taxon>Rhabditida</taxon>
        <taxon>Rhabditina</taxon>
        <taxon>Diplogasteromorpha</taxon>
        <taxon>Diplogasteroidea</taxon>
        <taxon>Neodiplogasteridae</taxon>
        <taxon>Pristionchus</taxon>
    </lineage>
</organism>
<proteinExistence type="predicted"/>